<dbReference type="Proteomes" id="UP000663856">
    <property type="component" value="Unassembled WGS sequence"/>
</dbReference>
<comment type="caution">
    <text evidence="5">The sequence shown here is derived from an EMBL/GenBank/DDBJ whole genome shotgun (WGS) entry which is preliminary data.</text>
</comment>
<organism evidence="5 6">
    <name type="scientific">Rotaria magnacalcarata</name>
    <dbReference type="NCBI Taxonomy" id="392030"/>
    <lineage>
        <taxon>Eukaryota</taxon>
        <taxon>Metazoa</taxon>
        <taxon>Spiralia</taxon>
        <taxon>Gnathifera</taxon>
        <taxon>Rotifera</taxon>
        <taxon>Eurotatoria</taxon>
        <taxon>Bdelloidea</taxon>
        <taxon>Philodinida</taxon>
        <taxon>Philodinidae</taxon>
        <taxon>Rotaria</taxon>
    </lineage>
</organism>
<accession>A0A816ZJG6</accession>
<proteinExistence type="predicted"/>
<name>A0A816ZJG6_9BILA</name>
<dbReference type="Proteomes" id="UP000663834">
    <property type="component" value="Unassembled WGS sequence"/>
</dbReference>
<reference evidence="5" key="1">
    <citation type="submission" date="2021-02" db="EMBL/GenBank/DDBJ databases">
        <authorList>
            <person name="Nowell W R."/>
        </authorList>
    </citation>
    <scope>NUCLEOTIDE SEQUENCE</scope>
</reference>
<evidence type="ECO:0000313" key="5">
    <source>
        <dbReference type="EMBL" id="CAF2210117.1"/>
    </source>
</evidence>
<protein>
    <submittedName>
        <fullName evidence="5">Uncharacterized protein</fullName>
    </submittedName>
</protein>
<sequence length="341" mass="39098">MSIDSLITNVSNFVLKSTSGRSYILYKTIFINNQRYSADPINIHRPIHDGCVLYDNHGTAAVGFLETVINFLEDKGIFLVIRPVILNSTADILTINNRIYRCTNVLYGSSHGSSLELIHHKSLIQKLAFRYGINSEFPSLVKSMFFFQFPNLRSSDLLPLPKCYEFMAVIQQKLTDDCGVIKPTVRYSVSANQYLIQHHTAYMNEQLLPLEKIEEMFQCRKVNVVPIRIIDSHAYNNCKTSAPIILDSNEDFFGPNRTHKPGDDSIWKIESVMEKSTFPWIYPTGEGGELDMKRPISLKLRLMSANKTWQGYSILTFRAMNLIQKDDFCTAVNYHTIKKFN</sequence>
<evidence type="ECO:0000313" key="4">
    <source>
        <dbReference type="EMBL" id="CAF2135493.1"/>
    </source>
</evidence>
<dbReference type="AlphaFoldDB" id="A0A816ZJG6"/>
<dbReference type="OrthoDB" id="10002056at2759"/>
<dbReference type="Proteomes" id="UP000663887">
    <property type="component" value="Unassembled WGS sequence"/>
</dbReference>
<gene>
    <name evidence="1" type="ORF">CJN711_LOCUS12063</name>
    <name evidence="2" type="ORF">KQP761_LOCUS33240</name>
    <name evidence="5" type="ORF">MBJ925_LOCUS35833</name>
    <name evidence="3" type="ORF">WKI299_LOCUS16177</name>
    <name evidence="4" type="ORF">XDN619_LOCUS25765</name>
</gene>
<dbReference type="Proteomes" id="UP000663824">
    <property type="component" value="Unassembled WGS sequence"/>
</dbReference>
<evidence type="ECO:0000313" key="3">
    <source>
        <dbReference type="EMBL" id="CAF2080667.1"/>
    </source>
</evidence>
<evidence type="ECO:0000313" key="2">
    <source>
        <dbReference type="EMBL" id="CAF1666563.1"/>
    </source>
</evidence>
<dbReference type="EMBL" id="CAJNOW010018600">
    <property type="protein sequence ID" value="CAF1666563.1"/>
    <property type="molecule type" value="Genomic_DNA"/>
</dbReference>
<dbReference type="EMBL" id="CAJNRF010006391">
    <property type="protein sequence ID" value="CAF2080667.1"/>
    <property type="molecule type" value="Genomic_DNA"/>
</dbReference>
<dbReference type="EMBL" id="CAJNRG010011854">
    <property type="protein sequence ID" value="CAF2135493.1"/>
    <property type="molecule type" value="Genomic_DNA"/>
</dbReference>
<evidence type="ECO:0000313" key="6">
    <source>
        <dbReference type="Proteomes" id="UP000663824"/>
    </source>
</evidence>
<dbReference type="EMBL" id="CAJNRE010019809">
    <property type="protein sequence ID" value="CAF2210117.1"/>
    <property type="molecule type" value="Genomic_DNA"/>
</dbReference>
<dbReference type="EMBL" id="CAJNOV010005213">
    <property type="protein sequence ID" value="CAF1201904.1"/>
    <property type="molecule type" value="Genomic_DNA"/>
</dbReference>
<dbReference type="Proteomes" id="UP000663855">
    <property type="component" value="Unassembled WGS sequence"/>
</dbReference>
<evidence type="ECO:0000313" key="1">
    <source>
        <dbReference type="EMBL" id="CAF1201904.1"/>
    </source>
</evidence>